<keyword evidence="6" id="KW-1185">Reference proteome</keyword>
<reference evidence="6" key="1">
    <citation type="submission" date="2016-11" db="EMBL/GenBank/DDBJ databases">
        <authorList>
            <person name="Varghese N."/>
            <person name="Submissions S."/>
        </authorList>
    </citation>
    <scope>NUCLEOTIDE SEQUENCE [LARGE SCALE GENOMIC DNA]</scope>
    <source>
        <strain evidence="6">DSM 15807</strain>
    </source>
</reference>
<keyword evidence="3" id="KW-0813">Transport</keyword>
<evidence type="ECO:0000256" key="3">
    <source>
        <dbReference type="ARBA" id="ARBA00022448"/>
    </source>
</evidence>
<proteinExistence type="inferred from homology"/>
<dbReference type="CDD" id="cd14748">
    <property type="entry name" value="PBP2_UgpB"/>
    <property type="match status" value="1"/>
</dbReference>
<evidence type="ECO:0000313" key="6">
    <source>
        <dbReference type="Proteomes" id="UP000242592"/>
    </source>
</evidence>
<dbReference type="Proteomes" id="UP000242592">
    <property type="component" value="Unassembled WGS sequence"/>
</dbReference>
<accession>A0A1M5RUE6</accession>
<dbReference type="Pfam" id="PF01547">
    <property type="entry name" value="SBP_bac_1"/>
    <property type="match status" value="1"/>
</dbReference>
<dbReference type="InterPro" id="IPR050490">
    <property type="entry name" value="Bact_solute-bd_prot1"/>
</dbReference>
<comment type="similarity">
    <text evidence="2">Belongs to the bacterial solute-binding protein 1 family.</text>
</comment>
<dbReference type="GO" id="GO:0030313">
    <property type="term" value="C:cell envelope"/>
    <property type="evidence" value="ECO:0007669"/>
    <property type="project" value="UniProtKB-SubCell"/>
</dbReference>
<name>A0A1M5RUE6_9BACT</name>
<dbReference type="OrthoDB" id="9795467at2"/>
<dbReference type="PANTHER" id="PTHR43649">
    <property type="entry name" value="ARABINOSE-BINDING PROTEIN-RELATED"/>
    <property type="match status" value="1"/>
</dbReference>
<dbReference type="RefSeq" id="WP_073072085.1">
    <property type="nucleotide sequence ID" value="NZ_FQXN01000002.1"/>
</dbReference>
<dbReference type="AlphaFoldDB" id="A0A1M5RUE6"/>
<dbReference type="InterPro" id="IPR006059">
    <property type="entry name" value="SBP"/>
</dbReference>
<dbReference type="Gene3D" id="3.40.190.10">
    <property type="entry name" value="Periplasmic binding protein-like II"/>
    <property type="match status" value="2"/>
</dbReference>
<keyword evidence="4" id="KW-0732">Signal</keyword>
<dbReference type="SUPFAM" id="SSF53850">
    <property type="entry name" value="Periplasmic binding protein-like II"/>
    <property type="match status" value="1"/>
</dbReference>
<dbReference type="PANTHER" id="PTHR43649:SF31">
    <property type="entry name" value="SN-GLYCEROL-3-PHOSPHATE-BINDING PERIPLASMIC PROTEIN UGPB"/>
    <property type="match status" value="1"/>
</dbReference>
<evidence type="ECO:0000256" key="4">
    <source>
        <dbReference type="ARBA" id="ARBA00022729"/>
    </source>
</evidence>
<organism evidence="5 6">
    <name type="scientific">Thermosipho atlanticus DSM 15807</name>
    <dbReference type="NCBI Taxonomy" id="1123380"/>
    <lineage>
        <taxon>Bacteria</taxon>
        <taxon>Thermotogati</taxon>
        <taxon>Thermotogota</taxon>
        <taxon>Thermotogae</taxon>
        <taxon>Thermotogales</taxon>
        <taxon>Fervidobacteriaceae</taxon>
        <taxon>Thermosipho</taxon>
    </lineage>
</organism>
<gene>
    <name evidence="5" type="ORF">SAMN02745199_0624</name>
</gene>
<protein>
    <submittedName>
        <fullName evidence="5">Carbohydrate ABC transporter substrate-binding protein, CUT1 family</fullName>
    </submittedName>
</protein>
<comment type="subcellular location">
    <subcellularLocation>
        <location evidence="1">Cell envelope</location>
    </subcellularLocation>
</comment>
<evidence type="ECO:0000256" key="2">
    <source>
        <dbReference type="ARBA" id="ARBA00008520"/>
    </source>
</evidence>
<sequence>MKKLLVLLFVISLVFFAFSQTKIVFWHAMGGGHGKTLEQIVQNFNETHPDIQVEAIYVGNYGALSQKLLAGAQAGELPTISQAYSNWTAKLIQSGVVQSLNDFINDPKIGLTKEEWEDIYKPLRDNGTWGDTVYAVPFNKSLYVLYYNVDLFTLYGLDVPKSINELYYAAKVLTEDIDGDGTIDQYGLGFRTTVDFFNILLTLRGGSILRFENGKWVSNIDSPETREVLTFVKKLIDEGIAYYQGGYMDGPFGQQKIAMFIGTIASKPYVNKSTAGKFTWAWAPVPVWKTRKVPFAGTDIIMFANASEEEKKAAWEFMKYLISPEVTAFWAINTGYIPVRKSALETNIWKEYLKTDPLAEVPLSQIDNAVFDPQIGVWYEIRTVVGNMFSDFVNGKVDMETAIKTADDQIKKYLAEEYGE</sequence>
<dbReference type="EMBL" id="FQXN01000002">
    <property type="protein sequence ID" value="SHH29781.1"/>
    <property type="molecule type" value="Genomic_DNA"/>
</dbReference>
<dbReference type="STRING" id="1123380.SAMN02745199_0624"/>
<evidence type="ECO:0000313" key="5">
    <source>
        <dbReference type="EMBL" id="SHH29781.1"/>
    </source>
</evidence>
<evidence type="ECO:0000256" key="1">
    <source>
        <dbReference type="ARBA" id="ARBA00004196"/>
    </source>
</evidence>